<dbReference type="Gene3D" id="1.20.1280.50">
    <property type="match status" value="1"/>
</dbReference>
<gene>
    <name evidence="2" type="ORF">QVD17_01075</name>
</gene>
<organism evidence="2 3">
    <name type="scientific">Tagetes erecta</name>
    <name type="common">African marigold</name>
    <dbReference type="NCBI Taxonomy" id="13708"/>
    <lineage>
        <taxon>Eukaryota</taxon>
        <taxon>Viridiplantae</taxon>
        <taxon>Streptophyta</taxon>
        <taxon>Embryophyta</taxon>
        <taxon>Tracheophyta</taxon>
        <taxon>Spermatophyta</taxon>
        <taxon>Magnoliopsida</taxon>
        <taxon>eudicotyledons</taxon>
        <taxon>Gunneridae</taxon>
        <taxon>Pentapetalae</taxon>
        <taxon>asterids</taxon>
        <taxon>campanulids</taxon>
        <taxon>Asterales</taxon>
        <taxon>Asteraceae</taxon>
        <taxon>Asteroideae</taxon>
        <taxon>Heliantheae alliance</taxon>
        <taxon>Tageteae</taxon>
        <taxon>Tagetes</taxon>
    </lineage>
</organism>
<dbReference type="CDD" id="cd22157">
    <property type="entry name" value="F-box_AtFBW1-like"/>
    <property type="match status" value="1"/>
</dbReference>
<comment type="caution">
    <text evidence="2">The sequence shown here is derived from an EMBL/GenBank/DDBJ whole genome shotgun (WGS) entry which is preliminary data.</text>
</comment>
<evidence type="ECO:0000259" key="1">
    <source>
        <dbReference type="PROSITE" id="PS50181"/>
    </source>
</evidence>
<proteinExistence type="predicted"/>
<dbReference type="Pfam" id="PF00646">
    <property type="entry name" value="F-box"/>
    <property type="match status" value="1"/>
</dbReference>
<dbReference type="NCBIfam" id="TIGR01640">
    <property type="entry name" value="F_box_assoc_1"/>
    <property type="match status" value="1"/>
</dbReference>
<dbReference type="SUPFAM" id="SSF81383">
    <property type="entry name" value="F-box domain"/>
    <property type="match status" value="1"/>
</dbReference>
<dbReference type="InterPro" id="IPR050796">
    <property type="entry name" value="SCF_F-box_component"/>
</dbReference>
<dbReference type="PROSITE" id="PS50181">
    <property type="entry name" value="FBOX"/>
    <property type="match status" value="1"/>
</dbReference>
<dbReference type="InterPro" id="IPR013187">
    <property type="entry name" value="F-box-assoc_dom_typ3"/>
</dbReference>
<evidence type="ECO:0000313" key="2">
    <source>
        <dbReference type="EMBL" id="KAK1435314.1"/>
    </source>
</evidence>
<dbReference type="PANTHER" id="PTHR31672:SF13">
    <property type="entry name" value="F-BOX PROTEIN CPR30-LIKE"/>
    <property type="match status" value="1"/>
</dbReference>
<dbReference type="PANTHER" id="PTHR31672">
    <property type="entry name" value="BNACNNG10540D PROTEIN"/>
    <property type="match status" value="1"/>
</dbReference>
<dbReference type="Proteomes" id="UP001229421">
    <property type="component" value="Unassembled WGS sequence"/>
</dbReference>
<sequence>MAELHVPDDLADQILVTLDVKDLIRFKSVCKSWYSLITSSRFVNRHLNRSYNKDHNNNAIAHRRISLPDDLFAGDYTDVHLVGSSNGLICVSLYKIRILVGNPLIRQVRDLSLPPSVISPSCWGFGYDSSTDDYKLIVGDFENENQTCVRVLSLKYNIWRVIGDVKYEFISKFGVLCKGALHWIVRDIVSKKILVISFDLSNEEFKLIDHPRCISKRSKLGVINGCLCTYKYCKWSQCGDEIKYDCVHYLIPPKYKKNSLYRDESWFYKDYICGRRKQTYAPIFVRSLVSPYFNMTPKEYMKVSNSNSSVN</sequence>
<dbReference type="AlphaFoldDB" id="A0AAD8L4C4"/>
<dbReference type="SMART" id="SM00256">
    <property type="entry name" value="FBOX"/>
    <property type="match status" value="1"/>
</dbReference>
<keyword evidence="3" id="KW-1185">Reference proteome</keyword>
<dbReference type="Pfam" id="PF08268">
    <property type="entry name" value="FBA_3"/>
    <property type="match status" value="1"/>
</dbReference>
<dbReference type="InterPro" id="IPR001810">
    <property type="entry name" value="F-box_dom"/>
</dbReference>
<dbReference type="InterPro" id="IPR036047">
    <property type="entry name" value="F-box-like_dom_sf"/>
</dbReference>
<dbReference type="InterPro" id="IPR017451">
    <property type="entry name" value="F-box-assoc_interact_dom"/>
</dbReference>
<reference evidence="2" key="1">
    <citation type="journal article" date="2023" name="bioRxiv">
        <title>Improved chromosome-level genome assembly for marigold (Tagetes erecta).</title>
        <authorList>
            <person name="Jiang F."/>
            <person name="Yuan L."/>
            <person name="Wang S."/>
            <person name="Wang H."/>
            <person name="Xu D."/>
            <person name="Wang A."/>
            <person name="Fan W."/>
        </authorList>
    </citation>
    <scope>NUCLEOTIDE SEQUENCE</scope>
    <source>
        <strain evidence="2">WSJ</strain>
        <tissue evidence="2">Leaf</tissue>
    </source>
</reference>
<accession>A0AAD8L4C4</accession>
<name>A0AAD8L4C4_TARER</name>
<evidence type="ECO:0000313" key="3">
    <source>
        <dbReference type="Proteomes" id="UP001229421"/>
    </source>
</evidence>
<dbReference type="EMBL" id="JAUHHV010000001">
    <property type="protein sequence ID" value="KAK1435314.1"/>
    <property type="molecule type" value="Genomic_DNA"/>
</dbReference>
<protein>
    <recommendedName>
        <fullName evidence="1">F-box domain-containing protein</fullName>
    </recommendedName>
</protein>
<feature type="domain" description="F-box" evidence="1">
    <location>
        <begin position="1"/>
        <end position="46"/>
    </location>
</feature>